<accession>A0A7S8J1W9</accession>
<keyword evidence="2" id="KW-0547">Nucleotide-binding</keyword>
<dbReference type="GO" id="GO:0008887">
    <property type="term" value="F:glycerate kinase activity"/>
    <property type="evidence" value="ECO:0007669"/>
    <property type="project" value="InterPro"/>
</dbReference>
<organism evidence="7 8">
    <name type="scientific">Candidatus Nitrospira kreftii</name>
    <dbReference type="NCBI Taxonomy" id="2652173"/>
    <lineage>
        <taxon>Bacteria</taxon>
        <taxon>Pseudomonadati</taxon>
        <taxon>Nitrospirota</taxon>
        <taxon>Nitrospiria</taxon>
        <taxon>Nitrospirales</taxon>
        <taxon>Nitrospiraceae</taxon>
        <taxon>Nitrospira</taxon>
    </lineage>
</organism>
<name>A0A7S8J1W9_9BACT</name>
<dbReference type="Proteomes" id="UP000593737">
    <property type="component" value="Chromosome"/>
</dbReference>
<dbReference type="GO" id="GO:0005737">
    <property type="term" value="C:cytoplasm"/>
    <property type="evidence" value="ECO:0007669"/>
    <property type="project" value="TreeGrafter"/>
</dbReference>
<dbReference type="GO" id="GO:0043798">
    <property type="term" value="F:glycerate 2-kinase activity"/>
    <property type="evidence" value="ECO:0007669"/>
    <property type="project" value="UniProtKB-EC"/>
</dbReference>
<dbReference type="EMBL" id="CP047423">
    <property type="protein sequence ID" value="QPD05955.1"/>
    <property type="molecule type" value="Genomic_DNA"/>
</dbReference>
<dbReference type="InterPro" id="IPR007835">
    <property type="entry name" value="MOFRL"/>
</dbReference>
<keyword evidence="3 7" id="KW-0418">Kinase</keyword>
<dbReference type="Pfam" id="PF13660">
    <property type="entry name" value="DUF4147"/>
    <property type="match status" value="1"/>
</dbReference>
<protein>
    <submittedName>
        <fullName evidence="7">Glycerate 2-kinase</fullName>
        <ecNumber evidence="7">2.7.1.165</ecNumber>
    </submittedName>
</protein>
<feature type="domain" description="MOFRL-associated" evidence="6">
    <location>
        <begin position="14"/>
        <end position="249"/>
    </location>
</feature>
<dbReference type="Gene3D" id="3.40.1480.10">
    <property type="entry name" value="MOFRL domain"/>
    <property type="match status" value="1"/>
</dbReference>
<proteinExistence type="predicted"/>
<dbReference type="InterPro" id="IPR038614">
    <property type="entry name" value="GK_N_sf"/>
</dbReference>
<evidence type="ECO:0000256" key="3">
    <source>
        <dbReference type="ARBA" id="ARBA00022777"/>
    </source>
</evidence>
<dbReference type="AlphaFoldDB" id="A0A7S8J1W9"/>
<dbReference type="InterPro" id="IPR037035">
    <property type="entry name" value="GK-like_C_sf"/>
</dbReference>
<evidence type="ECO:0000256" key="2">
    <source>
        <dbReference type="ARBA" id="ARBA00022741"/>
    </source>
</evidence>
<dbReference type="GO" id="GO:0005524">
    <property type="term" value="F:ATP binding"/>
    <property type="evidence" value="ECO:0007669"/>
    <property type="project" value="UniProtKB-KW"/>
</dbReference>
<feature type="domain" description="MOFRL" evidence="5">
    <location>
        <begin position="333"/>
        <end position="438"/>
    </location>
</feature>
<dbReference type="FunFam" id="3.40.50.10180:FF:000001">
    <property type="entry name" value="Glycerate kinase"/>
    <property type="match status" value="1"/>
</dbReference>
<dbReference type="EC" id="2.7.1.165" evidence="7"/>
<reference evidence="7 8" key="1">
    <citation type="journal article" date="2020" name="ISME J.">
        <title>Enrichment and physiological characterization of a novel comammox Nitrospira indicates ammonium inhibition of complete nitrification.</title>
        <authorList>
            <person name="Sakoula D."/>
            <person name="Koch H."/>
            <person name="Frank J."/>
            <person name="Jetten M.S.M."/>
            <person name="van Kessel M.A.H.J."/>
            <person name="Lucker S."/>
        </authorList>
    </citation>
    <scope>NUCLEOTIDE SEQUENCE [LARGE SCALE GENOMIC DNA]</scope>
    <source>
        <strain evidence="7">Comreactor17</strain>
    </source>
</reference>
<keyword evidence="1 7" id="KW-0808">Transferase</keyword>
<dbReference type="InterPro" id="IPR039760">
    <property type="entry name" value="MOFRL_protein"/>
</dbReference>
<dbReference type="InterPro" id="IPR025286">
    <property type="entry name" value="MOFRL_assoc_dom"/>
</dbReference>
<keyword evidence="4" id="KW-0067">ATP-binding</keyword>
<evidence type="ECO:0000256" key="4">
    <source>
        <dbReference type="ARBA" id="ARBA00022840"/>
    </source>
</evidence>
<dbReference type="Pfam" id="PF05161">
    <property type="entry name" value="MOFRL"/>
    <property type="match status" value="1"/>
</dbReference>
<dbReference type="KEGG" id="nkf:Nkreftii_003729"/>
<dbReference type="PANTHER" id="PTHR12227">
    <property type="entry name" value="GLYCERATE KINASE"/>
    <property type="match status" value="1"/>
</dbReference>
<evidence type="ECO:0000313" key="7">
    <source>
        <dbReference type="EMBL" id="QPD05955.1"/>
    </source>
</evidence>
<dbReference type="SUPFAM" id="SSF82544">
    <property type="entry name" value="GckA/TtuD-like"/>
    <property type="match status" value="1"/>
</dbReference>
<evidence type="ECO:0000259" key="6">
    <source>
        <dbReference type="Pfam" id="PF13660"/>
    </source>
</evidence>
<dbReference type="Gene3D" id="3.40.50.10180">
    <property type="entry name" value="Glycerate kinase, MOFRL-like N-terminal domain"/>
    <property type="match status" value="1"/>
</dbReference>
<evidence type="ECO:0000313" key="8">
    <source>
        <dbReference type="Proteomes" id="UP000593737"/>
    </source>
</evidence>
<evidence type="ECO:0000259" key="5">
    <source>
        <dbReference type="Pfam" id="PF05161"/>
    </source>
</evidence>
<gene>
    <name evidence="7" type="ORF">Nkreftii_003729</name>
</gene>
<evidence type="ECO:0000256" key="1">
    <source>
        <dbReference type="ARBA" id="ARBA00022679"/>
    </source>
</evidence>
<dbReference type="PANTHER" id="PTHR12227:SF0">
    <property type="entry name" value="GLYCERATE KINASE"/>
    <property type="match status" value="1"/>
</dbReference>
<sequence>MKLRLPPSSAQSLVRKLITAGLDAADPYRALLDRVSLSGHALRVGSQIYDLSQVDRVIAVGAGKASARMGQALEKVFGPRLEDGLVIVKTGHSLPTKRIGVLEAGHPIPDRAGLHATQRLLSLVKNLSPRDLLLVLLSGGASSLLPAPVPGVTLTDKQRTTRLLLRSGATINEINIVRKHLSLIKGGGLASSTHAKIVALILSDVIGDDLGSIGSGPTVGDPSTFAEAVEVLKRYRIWRSVPAGVRHYLGRGQKGTVPETLKPGSRGRHSVHHQIIGNNRIMVEAVTHCADRIGLRTIRFSTAIMGEASVAAKRLTALAKTIAAGHRIMKRPCCVVAGGETTVTVTGKGKGGRAQEFAAAAACEIAGLPNTWVVALGSDGTDGPTDAAGAIVSGKTLTRAKKLGVDLPSAVNGHDTYPALKTLGCHIHTGPTGTNVNDLYLLLLL</sequence>